<dbReference type="EMBL" id="JAJAGQ010000004">
    <property type="protein sequence ID" value="KAJ8565388.1"/>
    <property type="molecule type" value="Genomic_DNA"/>
</dbReference>
<dbReference type="GO" id="GO:0005506">
    <property type="term" value="F:iron ion binding"/>
    <property type="evidence" value="ECO:0007669"/>
    <property type="project" value="InterPro"/>
</dbReference>
<dbReference type="AlphaFoldDB" id="A0A9Q1RPH4"/>
<dbReference type="Gene3D" id="1.10.630.10">
    <property type="entry name" value="Cytochrome P450"/>
    <property type="match status" value="2"/>
</dbReference>
<evidence type="ECO:0000256" key="5">
    <source>
        <dbReference type="ARBA" id="ARBA00023004"/>
    </source>
</evidence>
<evidence type="ECO:0000256" key="2">
    <source>
        <dbReference type="ARBA" id="ARBA00010617"/>
    </source>
</evidence>
<evidence type="ECO:0008006" key="10">
    <source>
        <dbReference type="Google" id="ProtNLM"/>
    </source>
</evidence>
<keyword evidence="3 6" id="KW-0479">Metal-binding</keyword>
<name>A0A9Q1RPH4_9SOLA</name>
<comment type="cofactor">
    <cofactor evidence="1 6">
        <name>heme</name>
        <dbReference type="ChEBI" id="CHEBI:30413"/>
    </cofactor>
</comment>
<proteinExistence type="inferred from homology"/>
<organism evidence="8 9">
    <name type="scientific">Anisodus acutangulus</name>
    <dbReference type="NCBI Taxonomy" id="402998"/>
    <lineage>
        <taxon>Eukaryota</taxon>
        <taxon>Viridiplantae</taxon>
        <taxon>Streptophyta</taxon>
        <taxon>Embryophyta</taxon>
        <taxon>Tracheophyta</taxon>
        <taxon>Spermatophyta</taxon>
        <taxon>Magnoliopsida</taxon>
        <taxon>eudicotyledons</taxon>
        <taxon>Gunneridae</taxon>
        <taxon>Pentapetalae</taxon>
        <taxon>asterids</taxon>
        <taxon>lamiids</taxon>
        <taxon>Solanales</taxon>
        <taxon>Solanaceae</taxon>
        <taxon>Solanoideae</taxon>
        <taxon>Hyoscyameae</taxon>
        <taxon>Anisodus</taxon>
    </lineage>
</organism>
<keyword evidence="4" id="KW-0560">Oxidoreductase</keyword>
<sequence>MAMFSMDILHSSISITATILSLLFCGFILHFLTKKLLGKHGKKRYHPIGGTIFNQLINFHRLHHYMTDLAAKYKTYRLISPLRNEIYTSDPANVEYILKTNFDNYGKGEYNYGNLKDLLGDGIFTVDGDKWRGQRKLSSHEFSTRILRDFSSVVFRKNVAKLAHIMSEAVKSNKIVDIQDLFMKATLDSIFRVAFGVELDTMCGSNEEGKKFSDAFDDASAMTLWRYVDFLWKVKRSVNIGSEAKLRDNIRTVDAFVYKLIQRKTEQMSKPEADLSLQWKKGDILSRFLQIPGTNPKYLRDIILNFIIAGKDTTATTLSWFIYVLCKYPHVQEKVAQEIKEATTQKEDEATDITDFSANVSEDALEKMQYLHAALTETLRLYPAVPVDAKICFSDDTLPDGFSVNKGDMVSYQPYAMGRMKFIWGDDAEEYKPERWLDGDGGFFRPENPFKFTAFQAGPRICLGKEFAYRQMKIFSAVLLRYFVFKLSDEKKIVNYRTMINLHIDGGLHEKIAQEIKEAAIEKEDDATDVTNSAANVSEDALEKMQYLHAALTETLRIYPAVPVDGKICFSDDTLPDGFSVNKGDMVSYQPYATGKNEIYMG</sequence>
<keyword evidence="5 6" id="KW-0408">Iron</keyword>
<evidence type="ECO:0000256" key="7">
    <source>
        <dbReference type="SAM" id="Phobius"/>
    </source>
</evidence>
<dbReference type="PRINTS" id="PR00463">
    <property type="entry name" value="EP450I"/>
</dbReference>
<keyword evidence="9" id="KW-1185">Reference proteome</keyword>
<comment type="similarity">
    <text evidence="2">Belongs to the cytochrome P450 family.</text>
</comment>
<dbReference type="InterPro" id="IPR001128">
    <property type="entry name" value="Cyt_P450"/>
</dbReference>
<keyword evidence="7" id="KW-0812">Transmembrane</keyword>
<dbReference type="GO" id="GO:0004497">
    <property type="term" value="F:monooxygenase activity"/>
    <property type="evidence" value="ECO:0007669"/>
    <property type="project" value="InterPro"/>
</dbReference>
<dbReference type="OrthoDB" id="1470350at2759"/>
<dbReference type="SUPFAM" id="SSF48264">
    <property type="entry name" value="Cytochrome P450"/>
    <property type="match status" value="2"/>
</dbReference>
<dbReference type="GO" id="GO:0016705">
    <property type="term" value="F:oxidoreductase activity, acting on paired donors, with incorporation or reduction of molecular oxygen"/>
    <property type="evidence" value="ECO:0007669"/>
    <property type="project" value="InterPro"/>
</dbReference>
<evidence type="ECO:0000313" key="9">
    <source>
        <dbReference type="Proteomes" id="UP001152561"/>
    </source>
</evidence>
<gene>
    <name evidence="8" type="ORF">K7X08_007964</name>
</gene>
<keyword evidence="6" id="KW-0349">Heme</keyword>
<evidence type="ECO:0000256" key="3">
    <source>
        <dbReference type="ARBA" id="ARBA00022723"/>
    </source>
</evidence>
<keyword evidence="7" id="KW-1133">Transmembrane helix</keyword>
<evidence type="ECO:0000256" key="6">
    <source>
        <dbReference type="PIRSR" id="PIRSR602401-1"/>
    </source>
</evidence>
<feature type="transmembrane region" description="Helical" evidence="7">
    <location>
        <begin position="12"/>
        <end position="33"/>
    </location>
</feature>
<dbReference type="CDD" id="cd11064">
    <property type="entry name" value="CYP86A"/>
    <property type="match status" value="1"/>
</dbReference>
<dbReference type="PRINTS" id="PR00385">
    <property type="entry name" value="P450"/>
</dbReference>
<keyword evidence="7" id="KW-0472">Membrane</keyword>
<dbReference type="InterPro" id="IPR036396">
    <property type="entry name" value="Cyt_P450_sf"/>
</dbReference>
<evidence type="ECO:0000313" key="8">
    <source>
        <dbReference type="EMBL" id="KAJ8565388.1"/>
    </source>
</evidence>
<comment type="caution">
    <text evidence="8">The sequence shown here is derived from an EMBL/GenBank/DDBJ whole genome shotgun (WGS) entry which is preliminary data.</text>
</comment>
<dbReference type="Proteomes" id="UP001152561">
    <property type="component" value="Unassembled WGS sequence"/>
</dbReference>
<evidence type="ECO:0000256" key="1">
    <source>
        <dbReference type="ARBA" id="ARBA00001971"/>
    </source>
</evidence>
<accession>A0A9Q1RPH4</accession>
<evidence type="ECO:0000256" key="4">
    <source>
        <dbReference type="ARBA" id="ARBA00023002"/>
    </source>
</evidence>
<dbReference type="PANTHER" id="PTHR24296">
    <property type="entry name" value="CYTOCHROME P450"/>
    <property type="match status" value="1"/>
</dbReference>
<feature type="binding site" description="axial binding residue" evidence="6">
    <location>
        <position position="462"/>
    </location>
    <ligand>
        <name>heme</name>
        <dbReference type="ChEBI" id="CHEBI:30413"/>
    </ligand>
    <ligandPart>
        <name>Fe</name>
        <dbReference type="ChEBI" id="CHEBI:18248"/>
    </ligandPart>
</feature>
<dbReference type="Pfam" id="PF00067">
    <property type="entry name" value="p450"/>
    <property type="match status" value="2"/>
</dbReference>
<protein>
    <recommendedName>
        <fullName evidence="10">Cytochrome P450 704C1-like</fullName>
    </recommendedName>
</protein>
<reference evidence="9" key="1">
    <citation type="journal article" date="2023" name="Proc. Natl. Acad. Sci. U.S.A.">
        <title>Genomic and structural basis for evolution of tropane alkaloid biosynthesis.</title>
        <authorList>
            <person name="Wanga Y.-J."/>
            <person name="Taina T."/>
            <person name="Yua J.-Y."/>
            <person name="Lia J."/>
            <person name="Xua B."/>
            <person name="Chenc J."/>
            <person name="D'Auriad J.C."/>
            <person name="Huanga J.-P."/>
            <person name="Huanga S.-X."/>
        </authorList>
    </citation>
    <scope>NUCLEOTIDE SEQUENCE [LARGE SCALE GENOMIC DNA]</scope>
    <source>
        <strain evidence="9">cv. KIB-2019</strain>
    </source>
</reference>
<dbReference type="GO" id="GO:0020037">
    <property type="term" value="F:heme binding"/>
    <property type="evidence" value="ECO:0007669"/>
    <property type="project" value="InterPro"/>
</dbReference>
<dbReference type="InterPro" id="IPR002401">
    <property type="entry name" value="Cyt_P450_E_grp-I"/>
</dbReference>